<keyword evidence="2" id="KW-1185">Reference proteome</keyword>
<accession>A0A9K3IS76</accession>
<reference evidence="1" key="2">
    <citation type="submission" date="2020-06" db="EMBL/GenBank/DDBJ databases">
        <title>Helianthus annuus Genome sequencing and assembly Release 2.</title>
        <authorList>
            <person name="Gouzy J."/>
            <person name="Langlade N."/>
            <person name="Munos S."/>
        </authorList>
    </citation>
    <scope>NUCLEOTIDE SEQUENCE</scope>
    <source>
        <tissue evidence="1">Leaves</tissue>
    </source>
</reference>
<dbReference type="Proteomes" id="UP000215914">
    <property type="component" value="Unassembled WGS sequence"/>
</dbReference>
<dbReference type="EMBL" id="MNCJ02000321">
    <property type="protein sequence ID" value="KAF5801797.1"/>
    <property type="molecule type" value="Genomic_DNA"/>
</dbReference>
<protein>
    <submittedName>
        <fullName evidence="1">Uncharacterized protein</fullName>
    </submittedName>
</protein>
<dbReference type="AlphaFoldDB" id="A0A9K3IS76"/>
<gene>
    <name evidence="1" type="ORF">HanXRQr2_Chr06g0252221</name>
</gene>
<sequence>MLEDHYKSAYNISCVGARDGHKTGLRLLKSPETGVVLISQVFYRSLAATPASKTCNPIKDPDDTINN</sequence>
<proteinExistence type="predicted"/>
<comment type="caution">
    <text evidence="1">The sequence shown here is derived from an EMBL/GenBank/DDBJ whole genome shotgun (WGS) entry which is preliminary data.</text>
</comment>
<organism evidence="1 2">
    <name type="scientific">Helianthus annuus</name>
    <name type="common">Common sunflower</name>
    <dbReference type="NCBI Taxonomy" id="4232"/>
    <lineage>
        <taxon>Eukaryota</taxon>
        <taxon>Viridiplantae</taxon>
        <taxon>Streptophyta</taxon>
        <taxon>Embryophyta</taxon>
        <taxon>Tracheophyta</taxon>
        <taxon>Spermatophyta</taxon>
        <taxon>Magnoliopsida</taxon>
        <taxon>eudicotyledons</taxon>
        <taxon>Gunneridae</taxon>
        <taxon>Pentapetalae</taxon>
        <taxon>asterids</taxon>
        <taxon>campanulids</taxon>
        <taxon>Asterales</taxon>
        <taxon>Asteraceae</taxon>
        <taxon>Asteroideae</taxon>
        <taxon>Heliantheae alliance</taxon>
        <taxon>Heliantheae</taxon>
        <taxon>Helianthus</taxon>
    </lineage>
</organism>
<reference evidence="1" key="1">
    <citation type="journal article" date="2017" name="Nature">
        <title>The sunflower genome provides insights into oil metabolism, flowering and Asterid evolution.</title>
        <authorList>
            <person name="Badouin H."/>
            <person name="Gouzy J."/>
            <person name="Grassa C.J."/>
            <person name="Murat F."/>
            <person name="Staton S.E."/>
            <person name="Cottret L."/>
            <person name="Lelandais-Briere C."/>
            <person name="Owens G.L."/>
            <person name="Carrere S."/>
            <person name="Mayjonade B."/>
            <person name="Legrand L."/>
            <person name="Gill N."/>
            <person name="Kane N.C."/>
            <person name="Bowers J.E."/>
            <person name="Hubner S."/>
            <person name="Bellec A."/>
            <person name="Berard A."/>
            <person name="Berges H."/>
            <person name="Blanchet N."/>
            <person name="Boniface M.C."/>
            <person name="Brunel D."/>
            <person name="Catrice O."/>
            <person name="Chaidir N."/>
            <person name="Claudel C."/>
            <person name="Donnadieu C."/>
            <person name="Faraut T."/>
            <person name="Fievet G."/>
            <person name="Helmstetter N."/>
            <person name="King M."/>
            <person name="Knapp S.J."/>
            <person name="Lai Z."/>
            <person name="Le Paslier M.C."/>
            <person name="Lippi Y."/>
            <person name="Lorenzon L."/>
            <person name="Mandel J.R."/>
            <person name="Marage G."/>
            <person name="Marchand G."/>
            <person name="Marquand E."/>
            <person name="Bret-Mestries E."/>
            <person name="Morien E."/>
            <person name="Nambeesan S."/>
            <person name="Nguyen T."/>
            <person name="Pegot-Espagnet P."/>
            <person name="Pouilly N."/>
            <person name="Raftis F."/>
            <person name="Sallet E."/>
            <person name="Schiex T."/>
            <person name="Thomas J."/>
            <person name="Vandecasteele C."/>
            <person name="Vares D."/>
            <person name="Vear F."/>
            <person name="Vautrin S."/>
            <person name="Crespi M."/>
            <person name="Mangin B."/>
            <person name="Burke J.M."/>
            <person name="Salse J."/>
            <person name="Munos S."/>
            <person name="Vincourt P."/>
            <person name="Rieseberg L.H."/>
            <person name="Langlade N.B."/>
        </authorList>
    </citation>
    <scope>NUCLEOTIDE SEQUENCE</scope>
    <source>
        <tissue evidence="1">Leaves</tissue>
    </source>
</reference>
<dbReference type="Gramene" id="mRNA:HanXRQr2_Chr06g0252221">
    <property type="protein sequence ID" value="mRNA:HanXRQr2_Chr06g0252221"/>
    <property type="gene ID" value="HanXRQr2_Chr06g0252221"/>
</dbReference>
<evidence type="ECO:0000313" key="2">
    <source>
        <dbReference type="Proteomes" id="UP000215914"/>
    </source>
</evidence>
<evidence type="ECO:0000313" key="1">
    <source>
        <dbReference type="EMBL" id="KAF5801797.1"/>
    </source>
</evidence>
<name>A0A9K3IS76_HELAN</name>